<accession>A0ABW2HWZ9</accession>
<organism evidence="4 5">
    <name type="scientific">Paractinoplanes rhizophilus</name>
    <dbReference type="NCBI Taxonomy" id="1416877"/>
    <lineage>
        <taxon>Bacteria</taxon>
        <taxon>Bacillati</taxon>
        <taxon>Actinomycetota</taxon>
        <taxon>Actinomycetes</taxon>
        <taxon>Micromonosporales</taxon>
        <taxon>Micromonosporaceae</taxon>
        <taxon>Paractinoplanes</taxon>
    </lineage>
</organism>
<evidence type="ECO:0000313" key="5">
    <source>
        <dbReference type="Proteomes" id="UP001596548"/>
    </source>
</evidence>
<keyword evidence="2" id="KW-1133">Transmembrane helix</keyword>
<dbReference type="GO" id="GO:0016746">
    <property type="term" value="F:acyltransferase activity"/>
    <property type="evidence" value="ECO:0007669"/>
    <property type="project" value="UniProtKB-KW"/>
</dbReference>
<dbReference type="Pfam" id="PF01553">
    <property type="entry name" value="Acyltransferase"/>
    <property type="match status" value="1"/>
</dbReference>
<evidence type="ECO:0000256" key="1">
    <source>
        <dbReference type="SAM" id="MobiDB-lite"/>
    </source>
</evidence>
<keyword evidence="2" id="KW-0472">Membrane</keyword>
<evidence type="ECO:0000313" key="4">
    <source>
        <dbReference type="EMBL" id="MFC7277414.1"/>
    </source>
</evidence>
<dbReference type="SMART" id="SM00563">
    <property type="entry name" value="PlsC"/>
    <property type="match status" value="1"/>
</dbReference>
<evidence type="ECO:0000259" key="3">
    <source>
        <dbReference type="SMART" id="SM00563"/>
    </source>
</evidence>
<dbReference type="InterPro" id="IPR002123">
    <property type="entry name" value="Plipid/glycerol_acylTrfase"/>
</dbReference>
<keyword evidence="5" id="KW-1185">Reference proteome</keyword>
<feature type="region of interest" description="Disordered" evidence="1">
    <location>
        <begin position="340"/>
        <end position="360"/>
    </location>
</feature>
<protein>
    <submittedName>
        <fullName evidence="4">1-acyl-sn-glycerol-3-phosphate acyltransferase</fullName>
    </submittedName>
</protein>
<feature type="domain" description="Phospholipid/glycerol acyltransferase" evidence="3">
    <location>
        <begin position="130"/>
        <end position="277"/>
    </location>
</feature>
<keyword evidence="4" id="KW-0808">Transferase</keyword>
<feature type="transmembrane region" description="Helical" evidence="2">
    <location>
        <begin position="51"/>
        <end position="80"/>
    </location>
</feature>
<reference evidence="5" key="1">
    <citation type="journal article" date="2019" name="Int. J. Syst. Evol. Microbiol.">
        <title>The Global Catalogue of Microorganisms (GCM) 10K type strain sequencing project: providing services to taxonomists for standard genome sequencing and annotation.</title>
        <authorList>
            <consortium name="The Broad Institute Genomics Platform"/>
            <consortium name="The Broad Institute Genome Sequencing Center for Infectious Disease"/>
            <person name="Wu L."/>
            <person name="Ma J."/>
        </authorList>
    </citation>
    <scope>NUCLEOTIDE SEQUENCE [LARGE SCALE GENOMIC DNA]</scope>
    <source>
        <strain evidence="5">XZYJT-10</strain>
    </source>
</reference>
<name>A0ABW2HWZ9_9ACTN</name>
<dbReference type="RefSeq" id="WP_378972975.1">
    <property type="nucleotide sequence ID" value="NZ_JBHTBJ010000022.1"/>
</dbReference>
<dbReference type="EMBL" id="JBHTBJ010000022">
    <property type="protein sequence ID" value="MFC7277414.1"/>
    <property type="molecule type" value="Genomic_DNA"/>
</dbReference>
<feature type="transmembrane region" description="Helical" evidence="2">
    <location>
        <begin position="12"/>
        <end position="39"/>
    </location>
</feature>
<dbReference type="SUPFAM" id="SSF69593">
    <property type="entry name" value="Glycerol-3-phosphate (1)-acyltransferase"/>
    <property type="match status" value="1"/>
</dbReference>
<sequence>MSPPPVWVRRLLFGPAVVLLAIVLLTTLPVWLLLALAASPLVPGHLRVPRLVFLAIVYVVWDAAALVSLAVLWVVSGFGWKIRSPAFQRAHYVLTGRFLGVLFWLARWSLHLTVDVVGTDPDTAIPGRPEIVVSRHAGPGDSFILIHGLVNWFDREPRIVLKATLQWDPAIDVLLNRLPSRFISPGRSPAKNLEQEVGELADGLDDNDAFVIFPEGGNFTPRRRVRAIARLRSRGLADMADRAENLRNLLPPKPGGLSAAIDAAPDAGVIFVAHTGLDRMLTIADVWRQLPMDKQLIMRFWSVPPEEVPAGEQERVVWLYDWWARIDSWIEEHRPAARPLSTDWTARRRQARPPQEPSEL</sequence>
<feature type="transmembrane region" description="Helical" evidence="2">
    <location>
        <begin position="92"/>
        <end position="110"/>
    </location>
</feature>
<gene>
    <name evidence="4" type="ORF">ACFQS1_25760</name>
</gene>
<keyword evidence="2" id="KW-0812">Transmembrane</keyword>
<comment type="caution">
    <text evidence="4">The sequence shown here is derived from an EMBL/GenBank/DDBJ whole genome shotgun (WGS) entry which is preliminary data.</text>
</comment>
<evidence type="ECO:0000256" key="2">
    <source>
        <dbReference type="SAM" id="Phobius"/>
    </source>
</evidence>
<keyword evidence="4" id="KW-0012">Acyltransferase</keyword>
<proteinExistence type="predicted"/>
<dbReference type="Proteomes" id="UP001596548">
    <property type="component" value="Unassembled WGS sequence"/>
</dbReference>